<accession>A0AAD5XX09</accession>
<evidence type="ECO:0000313" key="3">
    <source>
        <dbReference type="Proteomes" id="UP001211065"/>
    </source>
</evidence>
<dbReference type="InterPro" id="IPR025649">
    <property type="entry name" value="DUF4360"/>
</dbReference>
<feature type="chain" id="PRO_5042271178" description="Secreted protein" evidence="1">
    <location>
        <begin position="17"/>
        <end position="205"/>
    </location>
</feature>
<dbReference type="PANTHER" id="PTHR38847:SF1">
    <property type="entry name" value="PSEUDOURIDINE SYNTHASE RSUA_RLUA-LIKE DOMAIN-CONTAINING PROTEIN"/>
    <property type="match status" value="1"/>
</dbReference>
<organism evidence="2 3">
    <name type="scientific">Clydaea vesicula</name>
    <dbReference type="NCBI Taxonomy" id="447962"/>
    <lineage>
        <taxon>Eukaryota</taxon>
        <taxon>Fungi</taxon>
        <taxon>Fungi incertae sedis</taxon>
        <taxon>Chytridiomycota</taxon>
        <taxon>Chytridiomycota incertae sedis</taxon>
        <taxon>Chytridiomycetes</taxon>
        <taxon>Lobulomycetales</taxon>
        <taxon>Lobulomycetaceae</taxon>
        <taxon>Clydaea</taxon>
    </lineage>
</organism>
<keyword evidence="1" id="KW-0732">Signal</keyword>
<reference evidence="2" key="1">
    <citation type="submission" date="2020-05" db="EMBL/GenBank/DDBJ databases">
        <title>Phylogenomic resolution of chytrid fungi.</title>
        <authorList>
            <person name="Stajich J.E."/>
            <person name="Amses K."/>
            <person name="Simmons R."/>
            <person name="Seto K."/>
            <person name="Myers J."/>
            <person name="Bonds A."/>
            <person name="Quandt C.A."/>
            <person name="Barry K."/>
            <person name="Liu P."/>
            <person name="Grigoriev I."/>
            <person name="Longcore J.E."/>
            <person name="James T.Y."/>
        </authorList>
    </citation>
    <scope>NUCLEOTIDE SEQUENCE</scope>
    <source>
        <strain evidence="2">JEL0476</strain>
    </source>
</reference>
<keyword evidence="3" id="KW-1185">Reference proteome</keyword>
<evidence type="ECO:0008006" key="4">
    <source>
        <dbReference type="Google" id="ProtNLM"/>
    </source>
</evidence>
<dbReference type="Proteomes" id="UP001211065">
    <property type="component" value="Unassembled WGS sequence"/>
</dbReference>
<dbReference type="EMBL" id="JADGJW010000151">
    <property type="protein sequence ID" value="KAJ3222956.1"/>
    <property type="molecule type" value="Genomic_DNA"/>
</dbReference>
<evidence type="ECO:0000313" key="2">
    <source>
        <dbReference type="EMBL" id="KAJ3222956.1"/>
    </source>
</evidence>
<evidence type="ECO:0000256" key="1">
    <source>
        <dbReference type="SAM" id="SignalP"/>
    </source>
</evidence>
<protein>
    <recommendedName>
        <fullName evidence="4">Secreted protein</fullName>
    </recommendedName>
</protein>
<gene>
    <name evidence="2" type="ORF">HK099_001712</name>
</gene>
<dbReference type="AlphaFoldDB" id="A0AAD5XX09"/>
<comment type="caution">
    <text evidence="2">The sequence shown here is derived from an EMBL/GenBank/DDBJ whole genome shotgun (WGS) entry which is preliminary data.</text>
</comment>
<dbReference type="PANTHER" id="PTHR38847">
    <property type="match status" value="1"/>
</dbReference>
<name>A0AAD5XX09_9FUNG</name>
<feature type="signal peptide" evidence="1">
    <location>
        <begin position="1"/>
        <end position="16"/>
    </location>
</feature>
<proteinExistence type="predicted"/>
<sequence length="205" mass="22114">MKTALALTALTALTSAASVPVTGDLPPKGSITVNTISYAGSGCPAGTVSENLNSDATAFTLLFDSYVASKGPSVPITENRKNCQLNINLNIPQGWQYSVGTVDYRGFMQLDAGVTAQQQALYYFQGELVQQRLTTTFSNKNNGDYTIRDAFPLETTIWSNCTAQANVNINTQIRLSGPNDKQGLITIDSVDAKVTQIYGLQWKKC</sequence>
<dbReference type="Pfam" id="PF14273">
    <property type="entry name" value="DUF4360"/>
    <property type="match status" value="1"/>
</dbReference>